<dbReference type="PANTHER" id="PTHR43611">
    <property type="entry name" value="ALPHA-D-GLUCOSE 1-PHOSPHATE PHOSPHATASE"/>
    <property type="match status" value="1"/>
</dbReference>
<evidence type="ECO:0000313" key="1">
    <source>
        <dbReference type="EMBL" id="WCZ32002.1"/>
    </source>
</evidence>
<dbReference type="RefSeq" id="WP_022863605.1">
    <property type="nucleotide sequence ID" value="NZ_ATVG01000013.1"/>
</dbReference>
<dbReference type="InterPro" id="IPR023214">
    <property type="entry name" value="HAD_sf"/>
</dbReference>
<organism evidence="1 2">
    <name type="scientific">Corynebacterium massiliense DSM 45435</name>
    <dbReference type="NCBI Taxonomy" id="1121364"/>
    <lineage>
        <taxon>Bacteria</taxon>
        <taxon>Bacillati</taxon>
        <taxon>Actinomycetota</taxon>
        <taxon>Actinomycetes</taxon>
        <taxon>Mycobacteriales</taxon>
        <taxon>Corynebacteriaceae</taxon>
        <taxon>Corynebacterium</taxon>
    </lineage>
</organism>
<dbReference type="Proteomes" id="UP001220064">
    <property type="component" value="Chromosome"/>
</dbReference>
<dbReference type="PANTHER" id="PTHR43611:SF3">
    <property type="entry name" value="FLAVIN MONONUCLEOTIDE HYDROLASE 1, CHLOROPLATIC"/>
    <property type="match status" value="1"/>
</dbReference>
<evidence type="ECO:0000313" key="2">
    <source>
        <dbReference type="Proteomes" id="UP001220064"/>
    </source>
</evidence>
<dbReference type="InterPro" id="IPR036412">
    <property type="entry name" value="HAD-like_sf"/>
</dbReference>
<gene>
    <name evidence="1" type="ORF">CMASS_02715</name>
</gene>
<dbReference type="EMBL" id="CP063189">
    <property type="protein sequence ID" value="WCZ32002.1"/>
    <property type="molecule type" value="Genomic_DNA"/>
</dbReference>
<keyword evidence="2" id="KW-1185">Reference proteome</keyword>
<dbReference type="NCBIfam" id="TIGR01509">
    <property type="entry name" value="HAD-SF-IA-v3"/>
    <property type="match status" value="1"/>
</dbReference>
<dbReference type="SUPFAM" id="SSF56784">
    <property type="entry name" value="HAD-like"/>
    <property type="match status" value="1"/>
</dbReference>
<dbReference type="Pfam" id="PF00702">
    <property type="entry name" value="Hydrolase"/>
    <property type="match status" value="1"/>
</dbReference>
<dbReference type="InterPro" id="IPR006439">
    <property type="entry name" value="HAD-SF_hydro_IA"/>
</dbReference>
<accession>A0ABY7U5N2</accession>
<sequence>MRGLIVDYVGVLDGPEEEVKRWRTLLKEIKAADVSIAILSNDEGGPGAEPIREWEFRGDVDAVILSGDIGAEKPEKAAFEAAADALDLPLSDCVFVDDSVLNIRAAVDFGLLGLLYTVFDRTSVEVQAVFDIEGEF</sequence>
<protein>
    <submittedName>
        <fullName evidence="1">Alpha-D-glucose-1-phosphatase</fullName>
    </submittedName>
</protein>
<dbReference type="Gene3D" id="3.40.50.1000">
    <property type="entry name" value="HAD superfamily/HAD-like"/>
    <property type="match status" value="1"/>
</dbReference>
<proteinExistence type="predicted"/>
<reference evidence="1 2" key="1">
    <citation type="submission" date="2020-10" db="EMBL/GenBank/DDBJ databases">
        <title>Complete genome sequence of Corynebacterium massiliense DSM 45435, type strain of Corynebacterium massiliense.</title>
        <authorList>
            <person name="Busche T."/>
            <person name="Kalinowski J."/>
            <person name="Ruckert C."/>
        </authorList>
    </citation>
    <scope>NUCLEOTIDE SEQUENCE [LARGE SCALE GENOMIC DNA]</scope>
    <source>
        <strain evidence="1 2">DSM 45435</strain>
    </source>
</reference>
<name>A0ABY7U5N2_9CORY</name>